<dbReference type="AlphaFoldDB" id="A0A919S064"/>
<comment type="subcellular location">
    <subcellularLocation>
        <location evidence="10">Cell membrane</location>
    </subcellularLocation>
</comment>
<feature type="binding site" evidence="10">
    <location>
        <position position="148"/>
    </location>
    <ligand>
        <name>[4Fe-4S] cluster</name>
        <dbReference type="ChEBI" id="CHEBI:49883"/>
        <label>2</label>
    </ligand>
</feature>
<keyword evidence="2 10" id="KW-0004">4Fe-4S</keyword>
<keyword evidence="5 10" id="KW-1278">Translocase</keyword>
<feature type="binding site" evidence="10">
    <location>
        <position position="138"/>
    </location>
    <ligand>
        <name>[4Fe-4S] cluster</name>
        <dbReference type="ChEBI" id="CHEBI:49883"/>
        <label>2</label>
    </ligand>
</feature>
<evidence type="ECO:0000256" key="4">
    <source>
        <dbReference type="ARBA" id="ARBA00022737"/>
    </source>
</evidence>
<keyword evidence="15" id="KW-1185">Reference proteome</keyword>
<evidence type="ECO:0000256" key="2">
    <source>
        <dbReference type="ARBA" id="ARBA00022485"/>
    </source>
</evidence>
<dbReference type="PANTHER" id="PTHR43560:SF1">
    <property type="entry name" value="ION-TRANSLOCATING OXIDOREDUCTASE COMPLEX SUBUNIT B"/>
    <property type="match status" value="1"/>
</dbReference>
<protein>
    <recommendedName>
        <fullName evidence="10">Ion-translocating oxidoreductase complex subunit B</fullName>
        <ecNumber evidence="10">7.-.-.-</ecNumber>
    </recommendedName>
    <alternativeName>
        <fullName evidence="10">Rnf electron transport complex subunit B</fullName>
    </alternativeName>
</protein>
<dbReference type="InterPro" id="IPR007202">
    <property type="entry name" value="4Fe-4S_dom"/>
</dbReference>
<dbReference type="PROSITE" id="PS51656">
    <property type="entry name" value="4FE4S"/>
    <property type="match status" value="1"/>
</dbReference>
<evidence type="ECO:0000256" key="11">
    <source>
        <dbReference type="SAM" id="Phobius"/>
    </source>
</evidence>
<comment type="function">
    <text evidence="10">Part of a membrane-bound complex that couples electron transfer with translocation of ions across the membrane.</text>
</comment>
<evidence type="ECO:0000313" key="14">
    <source>
        <dbReference type="EMBL" id="GIM29697.1"/>
    </source>
</evidence>
<comment type="cofactor">
    <cofactor evidence="10">
        <name>[4Fe-4S] cluster</name>
        <dbReference type="ChEBI" id="CHEBI:49883"/>
    </cofactor>
    <text evidence="10">Binds 3 [4Fe-4S] clusters.</text>
</comment>
<comment type="subunit">
    <text evidence="10">The complex is composed of six subunits: RnfA, RnfB, RnfC, RnfD, RnfE and RnfG.</text>
</comment>
<keyword evidence="4 10" id="KW-0677">Repeat</keyword>
<keyword evidence="3 10" id="KW-0479">Metal-binding</keyword>
<feature type="domain" description="4Fe-4S ferredoxin-type" evidence="12">
    <location>
        <begin position="163"/>
        <end position="192"/>
    </location>
</feature>
<keyword evidence="1 10" id="KW-0813">Transport</keyword>
<comment type="similarity">
    <text evidence="10">Belongs to the 4Fe4S bacterial-type ferredoxin family. RnfB subfamily.</text>
</comment>
<feature type="domain" description="4Fe-4S ferredoxin-type" evidence="12">
    <location>
        <begin position="208"/>
        <end position="237"/>
    </location>
</feature>
<feature type="binding site" evidence="10">
    <location>
        <position position="152"/>
    </location>
    <ligand>
        <name>[4Fe-4S] cluster</name>
        <dbReference type="ChEBI" id="CHEBI:49883"/>
        <label>3</label>
    </ligand>
</feature>
<dbReference type="GO" id="GO:0022900">
    <property type="term" value="P:electron transport chain"/>
    <property type="evidence" value="ECO:0007669"/>
    <property type="project" value="UniProtKB-UniRule"/>
</dbReference>
<dbReference type="GO" id="GO:0005886">
    <property type="term" value="C:plasma membrane"/>
    <property type="evidence" value="ECO:0007669"/>
    <property type="project" value="UniProtKB-SubCell"/>
</dbReference>
<dbReference type="RefSeq" id="WP_212904389.1">
    <property type="nucleotide sequence ID" value="NZ_BOPZ01000021.1"/>
</dbReference>
<comment type="caution">
    <text evidence="14">The sequence shown here is derived from an EMBL/GenBank/DDBJ whole genome shotgun (WGS) entry which is preliminary data.</text>
</comment>
<dbReference type="InterPro" id="IPR017900">
    <property type="entry name" value="4Fe4S_Fe_S_CS"/>
</dbReference>
<reference evidence="14" key="1">
    <citation type="submission" date="2021-03" db="EMBL/GenBank/DDBJ databases">
        <title>Taxonomic study of Clostridium polyendosporum from meadow-gley soil under rice.</title>
        <authorList>
            <person name="Kobayashi H."/>
            <person name="Tanizawa Y."/>
            <person name="Yagura M."/>
        </authorList>
    </citation>
    <scope>NUCLEOTIDE SEQUENCE</scope>
    <source>
        <strain evidence="14">JCM 30710</strain>
    </source>
</reference>
<organism evidence="14 15">
    <name type="scientific">Clostridium polyendosporum</name>
    <dbReference type="NCBI Taxonomy" id="69208"/>
    <lineage>
        <taxon>Bacteria</taxon>
        <taxon>Bacillati</taxon>
        <taxon>Bacillota</taxon>
        <taxon>Clostridia</taxon>
        <taxon>Eubacteriales</taxon>
        <taxon>Clostridiaceae</taxon>
        <taxon>Clostridium</taxon>
    </lineage>
</organism>
<feature type="binding site" evidence="10">
    <location>
        <position position="49"/>
    </location>
    <ligand>
        <name>[4Fe-4S] cluster</name>
        <dbReference type="ChEBI" id="CHEBI:49883"/>
        <label>1</label>
    </ligand>
</feature>
<evidence type="ECO:0000256" key="5">
    <source>
        <dbReference type="ARBA" id="ARBA00022967"/>
    </source>
</evidence>
<feature type="transmembrane region" description="Helical" evidence="11">
    <location>
        <begin position="6"/>
        <end position="25"/>
    </location>
</feature>
<feature type="binding site" evidence="10">
    <location>
        <position position="172"/>
    </location>
    <ligand>
        <name>[4Fe-4S] cluster</name>
        <dbReference type="ChEBI" id="CHEBI:49883"/>
        <label>3</label>
    </ligand>
</feature>
<keyword evidence="8 10" id="KW-0411">Iron-sulfur</keyword>
<feature type="binding site" evidence="10">
    <location>
        <position position="52"/>
    </location>
    <ligand>
        <name>[4Fe-4S] cluster</name>
        <dbReference type="ChEBI" id="CHEBI:49883"/>
        <label>1</label>
    </ligand>
</feature>
<feature type="binding site" evidence="10">
    <location>
        <position position="182"/>
    </location>
    <ligand>
        <name>[4Fe-4S] cluster</name>
        <dbReference type="ChEBI" id="CHEBI:49883"/>
        <label>2</label>
    </ligand>
</feature>
<evidence type="ECO:0000256" key="8">
    <source>
        <dbReference type="ARBA" id="ARBA00023014"/>
    </source>
</evidence>
<dbReference type="CDD" id="cd10549">
    <property type="entry name" value="MtMvhB_like"/>
    <property type="match status" value="1"/>
</dbReference>
<evidence type="ECO:0000256" key="3">
    <source>
        <dbReference type="ARBA" id="ARBA00022723"/>
    </source>
</evidence>
<dbReference type="SUPFAM" id="SSF54862">
    <property type="entry name" value="4Fe-4S ferredoxins"/>
    <property type="match status" value="1"/>
</dbReference>
<dbReference type="InterPro" id="IPR017896">
    <property type="entry name" value="4Fe4S_Fe-S-bd"/>
</dbReference>
<dbReference type="NCBIfam" id="TIGR01944">
    <property type="entry name" value="rnfB"/>
    <property type="match status" value="1"/>
</dbReference>
<keyword evidence="11" id="KW-0812">Transmembrane</keyword>
<dbReference type="Pfam" id="PF04060">
    <property type="entry name" value="FeS"/>
    <property type="match status" value="1"/>
</dbReference>
<dbReference type="InterPro" id="IPR010207">
    <property type="entry name" value="Elect_transpt_cplx_RnfB/RsxB"/>
</dbReference>
<dbReference type="PANTHER" id="PTHR43560">
    <property type="entry name" value="ION-TRANSLOCATING OXIDOREDUCTASE COMPLEX SUBUNIT B"/>
    <property type="match status" value="1"/>
</dbReference>
<keyword evidence="9 10" id="KW-0472">Membrane</keyword>
<dbReference type="EC" id="7.-.-.-" evidence="10"/>
<evidence type="ECO:0000256" key="1">
    <source>
        <dbReference type="ARBA" id="ARBA00022448"/>
    </source>
</evidence>
<keyword evidence="6 10" id="KW-0249">Electron transport</keyword>
<dbReference type="PROSITE" id="PS00198">
    <property type="entry name" value="4FE4S_FER_1"/>
    <property type="match status" value="2"/>
</dbReference>
<name>A0A919S064_9CLOT</name>
<evidence type="ECO:0000256" key="9">
    <source>
        <dbReference type="ARBA" id="ARBA00023136"/>
    </source>
</evidence>
<proteinExistence type="inferred from homology"/>
<feature type="binding site" evidence="10">
    <location>
        <position position="57"/>
    </location>
    <ligand>
        <name>[4Fe-4S] cluster</name>
        <dbReference type="ChEBI" id="CHEBI:49883"/>
        <label>1</label>
    </ligand>
</feature>
<keyword evidence="11" id="KW-1133">Transmembrane helix</keyword>
<feature type="binding site" evidence="10">
    <location>
        <position position="75"/>
    </location>
    <ligand>
        <name>[4Fe-4S] cluster</name>
        <dbReference type="ChEBI" id="CHEBI:49883"/>
        <label>1</label>
    </ligand>
</feature>
<dbReference type="Proteomes" id="UP000679179">
    <property type="component" value="Unassembled WGS sequence"/>
</dbReference>
<keyword evidence="7 10" id="KW-0408">Iron</keyword>
<dbReference type="GO" id="GO:0046872">
    <property type="term" value="F:metal ion binding"/>
    <property type="evidence" value="ECO:0007669"/>
    <property type="project" value="UniProtKB-KW"/>
</dbReference>
<feature type="region of interest" description="Hydrophobic" evidence="10">
    <location>
        <begin position="1"/>
        <end position="26"/>
    </location>
</feature>
<dbReference type="InterPro" id="IPR050395">
    <property type="entry name" value="4Fe4S_Ferredoxin_RnfB"/>
</dbReference>
<feature type="domain" description="4Fe-4S" evidence="13">
    <location>
        <begin position="32"/>
        <end position="92"/>
    </location>
</feature>
<dbReference type="Gene3D" id="3.30.70.20">
    <property type="match status" value="2"/>
</dbReference>
<feature type="binding site" evidence="10">
    <location>
        <position position="175"/>
    </location>
    <ligand>
        <name>[4Fe-4S] cluster</name>
        <dbReference type="ChEBI" id="CHEBI:49883"/>
        <label>3</label>
    </ligand>
</feature>
<dbReference type="HAMAP" id="MF_00463">
    <property type="entry name" value="RsxB_RnfB"/>
    <property type="match status" value="1"/>
</dbReference>
<evidence type="ECO:0000259" key="13">
    <source>
        <dbReference type="PROSITE" id="PS51656"/>
    </source>
</evidence>
<evidence type="ECO:0000256" key="6">
    <source>
        <dbReference type="ARBA" id="ARBA00022982"/>
    </source>
</evidence>
<dbReference type="PROSITE" id="PS51379">
    <property type="entry name" value="4FE4S_FER_2"/>
    <property type="match status" value="3"/>
</dbReference>
<keyword evidence="10" id="KW-1003">Cell membrane</keyword>
<accession>A0A919S064</accession>
<dbReference type="GO" id="GO:0009055">
    <property type="term" value="F:electron transfer activity"/>
    <property type="evidence" value="ECO:0007669"/>
    <property type="project" value="InterPro"/>
</dbReference>
<dbReference type="Pfam" id="PF13187">
    <property type="entry name" value="Fer4_9"/>
    <property type="match status" value="1"/>
</dbReference>
<feature type="domain" description="4Fe-4S ferredoxin-type" evidence="12">
    <location>
        <begin position="142"/>
        <end position="162"/>
    </location>
</feature>
<sequence length="289" mass="30346">MNTAVMILIVMGIVGITFGFILAYANKKFAVEVNPLINVVEDILPKGQCGACGFAGCQAYAEAVVLNPDVAPNLCAPGKEVVAKAVAELTNKTIDKVEPRIAHIKCAGTINKTVKTYNYEGVEDCVAANLLFGGSNGCKCGCIGFGTCVENCPFGAMKMSSDGLPCVDLKKCIGCGKCEAVCPKNVIEILPVDSQVSVNCNSKDKGAVARKLCIAACIGCGICAKNCPHGCIKIENNLAVVDFYICNEKCNNPVCTNKCPTGAIKTKTSISIENKKTLVAITKHHAVTK</sequence>
<gene>
    <name evidence="10" type="primary">rnfB</name>
    <name evidence="14" type="ORF">CPJCM30710_23630</name>
</gene>
<evidence type="ECO:0000259" key="12">
    <source>
        <dbReference type="PROSITE" id="PS51379"/>
    </source>
</evidence>
<dbReference type="NCBIfam" id="NF005503">
    <property type="entry name" value="PRK07118.1-2"/>
    <property type="match status" value="1"/>
</dbReference>
<evidence type="ECO:0000313" key="15">
    <source>
        <dbReference type="Proteomes" id="UP000679179"/>
    </source>
</evidence>
<dbReference type="EMBL" id="BOPZ01000021">
    <property type="protein sequence ID" value="GIM29697.1"/>
    <property type="molecule type" value="Genomic_DNA"/>
</dbReference>
<evidence type="ECO:0000256" key="7">
    <source>
        <dbReference type="ARBA" id="ARBA00023004"/>
    </source>
</evidence>
<feature type="binding site" evidence="10">
    <location>
        <position position="178"/>
    </location>
    <ligand>
        <name>[4Fe-4S] cluster</name>
        <dbReference type="ChEBI" id="CHEBI:49883"/>
        <label>3</label>
    </ligand>
</feature>
<comment type="caution">
    <text evidence="10">Lacks conserved residue(s) required for the propagation of feature annotation.</text>
</comment>
<evidence type="ECO:0000256" key="10">
    <source>
        <dbReference type="HAMAP-Rule" id="MF_00463"/>
    </source>
</evidence>
<dbReference type="Gene3D" id="1.10.15.40">
    <property type="entry name" value="Electron transport complex subunit B, putative Fe-S cluster"/>
    <property type="match status" value="1"/>
</dbReference>
<dbReference type="GO" id="GO:0051539">
    <property type="term" value="F:4 iron, 4 sulfur cluster binding"/>
    <property type="evidence" value="ECO:0007669"/>
    <property type="project" value="UniProtKB-UniRule"/>
</dbReference>
<feature type="binding site" evidence="10">
    <location>
        <position position="142"/>
    </location>
    <ligand>
        <name>[4Fe-4S] cluster</name>
        <dbReference type="ChEBI" id="CHEBI:49883"/>
        <label>2</label>
    </ligand>
</feature>